<organism evidence="1 2">
    <name type="scientific">Candidatus Woesebacteria bacterium RBG_13_36_22</name>
    <dbReference type="NCBI Taxonomy" id="1802478"/>
    <lineage>
        <taxon>Bacteria</taxon>
        <taxon>Candidatus Woeseibacteriota</taxon>
    </lineage>
</organism>
<evidence type="ECO:0000313" key="1">
    <source>
        <dbReference type="EMBL" id="OGM09280.1"/>
    </source>
</evidence>
<reference evidence="1 2" key="1">
    <citation type="journal article" date="2016" name="Nat. Commun.">
        <title>Thousands of microbial genomes shed light on interconnected biogeochemical processes in an aquifer system.</title>
        <authorList>
            <person name="Anantharaman K."/>
            <person name="Brown C.T."/>
            <person name="Hug L.A."/>
            <person name="Sharon I."/>
            <person name="Castelle C.J."/>
            <person name="Probst A.J."/>
            <person name="Thomas B.C."/>
            <person name="Singh A."/>
            <person name="Wilkins M.J."/>
            <person name="Karaoz U."/>
            <person name="Brodie E.L."/>
            <person name="Williams K.H."/>
            <person name="Hubbard S.S."/>
            <person name="Banfield J.F."/>
        </authorList>
    </citation>
    <scope>NUCLEOTIDE SEQUENCE [LARGE SCALE GENOMIC DNA]</scope>
</reference>
<dbReference type="SUPFAM" id="SSF53335">
    <property type="entry name" value="S-adenosyl-L-methionine-dependent methyltransferases"/>
    <property type="match status" value="1"/>
</dbReference>
<evidence type="ECO:0000313" key="2">
    <source>
        <dbReference type="Proteomes" id="UP000176939"/>
    </source>
</evidence>
<comment type="caution">
    <text evidence="1">The sequence shown here is derived from an EMBL/GenBank/DDBJ whole genome shotgun (WGS) entry which is preliminary data.</text>
</comment>
<proteinExistence type="predicted"/>
<dbReference type="Gene3D" id="3.40.50.150">
    <property type="entry name" value="Vaccinia Virus protein VP39"/>
    <property type="match status" value="2"/>
</dbReference>
<accession>A0A1F7X2F7</accession>
<dbReference type="EMBL" id="MGFQ01000024">
    <property type="protein sequence ID" value="OGM09280.1"/>
    <property type="molecule type" value="Genomic_DNA"/>
</dbReference>
<name>A0A1F7X2F7_9BACT</name>
<protein>
    <recommendedName>
        <fullName evidence="3">DNA methylase N-4/N-6 domain-containing protein</fullName>
    </recommendedName>
</protein>
<evidence type="ECO:0008006" key="3">
    <source>
        <dbReference type="Google" id="ProtNLM"/>
    </source>
</evidence>
<dbReference type="AlphaFoldDB" id="A0A1F7X2F7"/>
<dbReference type="InterPro" id="IPR029063">
    <property type="entry name" value="SAM-dependent_MTases_sf"/>
</dbReference>
<sequence length="308" mass="34693">MISRLSGVERDDPTELICFGLATKGDVLVESSYPDKWEECFNQNWRGLIVDDHPAKFARGVIQRIYAHAIENGWLARNSRVIDPFGGIALGGLDAMIQDVFWVGIELEENFANIGKQNILLWEGMLEWKKNLAVLMAGNSMELKKYVSGKIDICISSPPYESSASGHGDYGIVGRDKLAGKKVTNFQYAEASSKNLGNEKGDAFWSGARVILEQCYELLKPGGYAIWNTKDYVRKGQRVPFSDTWLALCEDIGFILVCRHLATMVGVAQSIWIGEDKVKQRKSFFRRLVEKQGAPKIDWEDIICMRKE</sequence>
<dbReference type="Proteomes" id="UP000176939">
    <property type="component" value="Unassembled WGS sequence"/>
</dbReference>
<gene>
    <name evidence="1" type="ORF">A2Z67_05055</name>
</gene>